<dbReference type="OrthoDB" id="3396763at2"/>
<dbReference type="InterPro" id="IPR042099">
    <property type="entry name" value="ANL_N_sf"/>
</dbReference>
<evidence type="ECO:0000313" key="2">
    <source>
        <dbReference type="Proteomes" id="UP000239494"/>
    </source>
</evidence>
<gene>
    <name evidence="1" type="ORF">CLV43_103572</name>
</gene>
<dbReference type="Gene3D" id="3.40.50.12780">
    <property type="entry name" value="N-terminal domain of ligase-like"/>
    <property type="match status" value="1"/>
</dbReference>
<organism evidence="1 2">
    <name type="scientific">Umezawaea tangerina</name>
    <dbReference type="NCBI Taxonomy" id="84725"/>
    <lineage>
        <taxon>Bacteria</taxon>
        <taxon>Bacillati</taxon>
        <taxon>Actinomycetota</taxon>
        <taxon>Actinomycetes</taxon>
        <taxon>Pseudonocardiales</taxon>
        <taxon>Pseudonocardiaceae</taxon>
        <taxon>Umezawaea</taxon>
    </lineage>
</organism>
<protein>
    <submittedName>
        <fullName evidence="1">Uncharacterized protein (TIGR03089 family)</fullName>
    </submittedName>
</protein>
<dbReference type="NCBIfam" id="TIGR03089">
    <property type="entry name" value="TIGR03089 family protein"/>
    <property type="match status" value="1"/>
</dbReference>
<dbReference type="AlphaFoldDB" id="A0A2T0TDS4"/>
<sequence length="238" mass="24558">MSVTEALFTPLLAAEPGRPLITHYDDADGSRVELSRATIANWAAKTANWLRDEHDVEPGDRVAVLLPAHWQTAGVLLGAWWCGATVTDDPAGAKVAFVAPDGAAPGADVVAVASLHPMGLGLRGQDLGAAVDFLDDVRVYGDDFTPWGPTPGSTPALGASTVDDVVAEARSRAETLGISGDSRVLSTVEWTQPDGVLNSLLAVLAGGGSLVQCSNVNAELLPARRTSEKTTVELGGAA</sequence>
<proteinExistence type="predicted"/>
<keyword evidence="2" id="KW-1185">Reference proteome</keyword>
<dbReference type="RefSeq" id="WP_106187344.1">
    <property type="nucleotide sequence ID" value="NZ_PVTF01000003.1"/>
</dbReference>
<dbReference type="Proteomes" id="UP000239494">
    <property type="component" value="Unassembled WGS sequence"/>
</dbReference>
<dbReference type="EMBL" id="PVTF01000003">
    <property type="protein sequence ID" value="PRY43823.1"/>
    <property type="molecule type" value="Genomic_DNA"/>
</dbReference>
<dbReference type="SUPFAM" id="SSF56801">
    <property type="entry name" value="Acetyl-CoA synthetase-like"/>
    <property type="match status" value="1"/>
</dbReference>
<dbReference type="InterPro" id="IPR017523">
    <property type="entry name" value="Rv3268"/>
</dbReference>
<name>A0A2T0TDS4_9PSEU</name>
<evidence type="ECO:0000313" key="1">
    <source>
        <dbReference type="EMBL" id="PRY43823.1"/>
    </source>
</evidence>
<accession>A0A2T0TDS4</accession>
<comment type="caution">
    <text evidence="1">The sequence shown here is derived from an EMBL/GenBank/DDBJ whole genome shotgun (WGS) entry which is preliminary data.</text>
</comment>
<reference evidence="1 2" key="1">
    <citation type="submission" date="2018-03" db="EMBL/GenBank/DDBJ databases">
        <title>Genomic Encyclopedia of Archaeal and Bacterial Type Strains, Phase II (KMG-II): from individual species to whole genera.</title>
        <authorList>
            <person name="Goeker M."/>
        </authorList>
    </citation>
    <scope>NUCLEOTIDE SEQUENCE [LARGE SCALE GENOMIC DNA]</scope>
    <source>
        <strain evidence="1 2">DSM 44720</strain>
    </source>
</reference>